<dbReference type="Proteomes" id="UP000250245">
    <property type="component" value="Unassembled WGS sequence"/>
</dbReference>
<organism evidence="2 3">
    <name type="scientific">Mobiluncus curtisii</name>
    <dbReference type="NCBI Taxonomy" id="2051"/>
    <lineage>
        <taxon>Bacteria</taxon>
        <taxon>Bacillati</taxon>
        <taxon>Actinomycetota</taxon>
        <taxon>Actinomycetes</taxon>
        <taxon>Actinomycetales</taxon>
        <taxon>Actinomycetaceae</taxon>
        <taxon>Mobiluncus</taxon>
    </lineage>
</organism>
<dbReference type="EMBL" id="UASJ01000002">
    <property type="protein sequence ID" value="SQC01511.1"/>
    <property type="molecule type" value="Genomic_DNA"/>
</dbReference>
<dbReference type="AlphaFoldDB" id="A0A2X3BL03"/>
<accession>A0A2X3BL03</accession>
<evidence type="ECO:0000313" key="3">
    <source>
        <dbReference type="Proteomes" id="UP000250245"/>
    </source>
</evidence>
<protein>
    <submittedName>
        <fullName evidence="2">Bifunctional RNase H/acid phosphatase</fullName>
    </submittedName>
</protein>
<dbReference type="Pfam" id="PF00300">
    <property type="entry name" value="His_Phos_1"/>
    <property type="match status" value="1"/>
</dbReference>
<evidence type="ECO:0000313" key="2">
    <source>
        <dbReference type="EMBL" id="SQC01511.1"/>
    </source>
</evidence>
<gene>
    <name evidence="2" type="ORF">NCTC11820_01899</name>
</gene>
<dbReference type="SUPFAM" id="SSF53254">
    <property type="entry name" value="Phosphoglycerate mutase-like"/>
    <property type="match status" value="1"/>
</dbReference>
<proteinExistence type="predicted"/>
<name>A0A2X3BL03_9ACTO</name>
<dbReference type="Gene3D" id="3.40.50.1240">
    <property type="entry name" value="Phosphoglycerate mutase-like"/>
    <property type="match status" value="1"/>
</dbReference>
<reference evidence="2 3" key="1">
    <citation type="submission" date="2018-06" db="EMBL/GenBank/DDBJ databases">
        <authorList>
            <consortium name="Pathogen Informatics"/>
            <person name="Doyle S."/>
        </authorList>
    </citation>
    <scope>NUCLEOTIDE SEQUENCE [LARGE SCALE GENOMIC DNA]</scope>
    <source>
        <strain evidence="2 3">NCTC11820</strain>
    </source>
</reference>
<dbReference type="CDD" id="cd07067">
    <property type="entry name" value="HP_PGM_like"/>
    <property type="match status" value="1"/>
</dbReference>
<dbReference type="InterPro" id="IPR013078">
    <property type="entry name" value="His_Pase_superF_clade-1"/>
</dbReference>
<feature type="region of interest" description="Disordered" evidence="1">
    <location>
        <begin position="66"/>
        <end position="89"/>
    </location>
</feature>
<evidence type="ECO:0000256" key="1">
    <source>
        <dbReference type="SAM" id="MobiDB-lite"/>
    </source>
</evidence>
<sequence length="89" mass="10061">MALTTVHLMRHGEVDNPEGVLYERLDGFGLTERGREMTTLTARWLAAENRDIAMIMSSPLQRAQEKRRARGRNFPAACSPRFASDRSGQ</sequence>
<dbReference type="InterPro" id="IPR029033">
    <property type="entry name" value="His_PPase_superfam"/>
</dbReference>